<gene>
    <name evidence="2" type="ordered locus">Caul_1963</name>
</gene>
<dbReference type="STRING" id="366602.Caul_1963"/>
<accession>B0T5T4</accession>
<reference evidence="2" key="1">
    <citation type="submission" date="2008-01" db="EMBL/GenBank/DDBJ databases">
        <title>Complete sequence of chromosome of Caulobacter sp. K31.</title>
        <authorList>
            <consortium name="US DOE Joint Genome Institute"/>
            <person name="Copeland A."/>
            <person name="Lucas S."/>
            <person name="Lapidus A."/>
            <person name="Barry K."/>
            <person name="Glavina del Rio T."/>
            <person name="Dalin E."/>
            <person name="Tice H."/>
            <person name="Pitluck S."/>
            <person name="Bruce D."/>
            <person name="Goodwin L."/>
            <person name="Thompson L.S."/>
            <person name="Brettin T."/>
            <person name="Detter J.C."/>
            <person name="Han C."/>
            <person name="Schmutz J."/>
            <person name="Larimer F."/>
            <person name="Land M."/>
            <person name="Hauser L."/>
            <person name="Kyrpides N."/>
            <person name="Kim E."/>
            <person name="Stephens C."/>
            <person name="Richardson P."/>
        </authorList>
    </citation>
    <scope>NUCLEOTIDE SEQUENCE [LARGE SCALE GENOMIC DNA]</scope>
    <source>
        <strain evidence="2">K31</strain>
    </source>
</reference>
<keyword evidence="1" id="KW-0812">Transmembrane</keyword>
<organism evidence="2">
    <name type="scientific">Caulobacter sp. (strain K31)</name>
    <dbReference type="NCBI Taxonomy" id="366602"/>
    <lineage>
        <taxon>Bacteria</taxon>
        <taxon>Pseudomonadati</taxon>
        <taxon>Pseudomonadota</taxon>
        <taxon>Alphaproteobacteria</taxon>
        <taxon>Caulobacterales</taxon>
        <taxon>Caulobacteraceae</taxon>
        <taxon>Caulobacter</taxon>
    </lineage>
</organism>
<dbReference type="GO" id="GO:0005886">
    <property type="term" value="C:plasma membrane"/>
    <property type="evidence" value="ECO:0007669"/>
    <property type="project" value="TreeGrafter"/>
</dbReference>
<feature type="transmembrane region" description="Helical" evidence="1">
    <location>
        <begin position="158"/>
        <end position="177"/>
    </location>
</feature>
<dbReference type="AlphaFoldDB" id="B0T5T4"/>
<feature type="transmembrane region" description="Helical" evidence="1">
    <location>
        <begin position="183"/>
        <end position="205"/>
    </location>
</feature>
<sequence>MPSGRTLPREARSLSRFLETLHMPPTLDHPVIAPPLKLAVRQTWWPILLRGVAAILFGVMTFTWPGISLFVLVAAYAAYAIFDGVLCLIAALRGGARRSTWWLGGAGLVNILAGAAALLWPDVTTVAIVILIGIWAIVRGVLEIIGAASLRRVIHNEWLLATAGALSIVLGIGMILIPGLGALAILGAIGAYALVFGFALVALGIRLRAIAK</sequence>
<name>B0T5T4_CAUSK</name>
<feature type="transmembrane region" description="Helical" evidence="1">
    <location>
        <begin position="73"/>
        <end position="92"/>
    </location>
</feature>
<evidence type="ECO:0000256" key="1">
    <source>
        <dbReference type="SAM" id="Phobius"/>
    </source>
</evidence>
<feature type="transmembrane region" description="Helical" evidence="1">
    <location>
        <begin position="47"/>
        <end position="67"/>
    </location>
</feature>
<feature type="transmembrane region" description="Helical" evidence="1">
    <location>
        <begin position="126"/>
        <end position="146"/>
    </location>
</feature>
<dbReference type="KEGG" id="cak:Caul_1963"/>
<keyword evidence="1" id="KW-1133">Transmembrane helix</keyword>
<proteinExistence type="predicted"/>
<dbReference type="PANTHER" id="PTHR34989">
    <property type="entry name" value="PROTEIN HDED"/>
    <property type="match status" value="1"/>
</dbReference>
<dbReference type="HOGENOM" id="CLU_091585_5_2_5"/>
<evidence type="ECO:0000313" key="2">
    <source>
        <dbReference type="EMBL" id="ABZ71092.1"/>
    </source>
</evidence>
<evidence type="ECO:0008006" key="3">
    <source>
        <dbReference type="Google" id="ProtNLM"/>
    </source>
</evidence>
<protein>
    <recommendedName>
        <fullName evidence="3">HdeD family acid-resistance protein</fullName>
    </recommendedName>
</protein>
<dbReference type="InterPro" id="IPR005325">
    <property type="entry name" value="DUF308_memb"/>
</dbReference>
<dbReference type="InterPro" id="IPR052712">
    <property type="entry name" value="Acid_resist_chaperone_HdeD"/>
</dbReference>
<dbReference type="Pfam" id="PF03729">
    <property type="entry name" value="DUF308"/>
    <property type="match status" value="1"/>
</dbReference>
<feature type="transmembrane region" description="Helical" evidence="1">
    <location>
        <begin position="99"/>
        <end position="120"/>
    </location>
</feature>
<dbReference type="EMBL" id="CP000927">
    <property type="protein sequence ID" value="ABZ71092.1"/>
    <property type="molecule type" value="Genomic_DNA"/>
</dbReference>
<dbReference type="PANTHER" id="PTHR34989:SF1">
    <property type="entry name" value="PROTEIN HDED"/>
    <property type="match status" value="1"/>
</dbReference>
<dbReference type="eggNOG" id="COG3247">
    <property type="taxonomic scope" value="Bacteria"/>
</dbReference>
<keyword evidence="1" id="KW-0472">Membrane</keyword>